<dbReference type="GO" id="GO:0000978">
    <property type="term" value="F:RNA polymerase II cis-regulatory region sequence-specific DNA binding"/>
    <property type="evidence" value="ECO:0007669"/>
    <property type="project" value="TreeGrafter"/>
</dbReference>
<evidence type="ECO:0000256" key="6">
    <source>
        <dbReference type="SAM" id="MobiDB-lite"/>
    </source>
</evidence>
<feature type="domain" description="C2H2-type" evidence="7">
    <location>
        <begin position="15"/>
        <end position="42"/>
    </location>
</feature>
<keyword evidence="2" id="KW-0677">Repeat</keyword>
<dbReference type="EMBL" id="JAYKXP010000002">
    <property type="protein sequence ID" value="KAK7060881.1"/>
    <property type="molecule type" value="Genomic_DNA"/>
</dbReference>
<reference evidence="8 9" key="1">
    <citation type="submission" date="2024-01" db="EMBL/GenBank/DDBJ databases">
        <title>A draft genome for a cacao thread blight-causing isolate of Paramarasmius palmivorus.</title>
        <authorList>
            <person name="Baruah I.K."/>
            <person name="Bukari Y."/>
            <person name="Amoako-Attah I."/>
            <person name="Meinhardt L.W."/>
            <person name="Bailey B.A."/>
            <person name="Cohen S.P."/>
        </authorList>
    </citation>
    <scope>NUCLEOTIDE SEQUENCE [LARGE SCALE GENOMIC DNA]</scope>
    <source>
        <strain evidence="8 9">GH-12</strain>
    </source>
</reference>
<keyword evidence="9" id="KW-1185">Reference proteome</keyword>
<feature type="region of interest" description="Disordered" evidence="6">
    <location>
        <begin position="398"/>
        <end position="429"/>
    </location>
</feature>
<dbReference type="PANTHER" id="PTHR19818">
    <property type="entry name" value="ZINC FINGER PROTEIN ZIC AND GLI"/>
    <property type="match status" value="1"/>
</dbReference>
<evidence type="ECO:0000256" key="1">
    <source>
        <dbReference type="ARBA" id="ARBA00022723"/>
    </source>
</evidence>
<keyword evidence="1" id="KW-0479">Metal-binding</keyword>
<evidence type="ECO:0000256" key="2">
    <source>
        <dbReference type="ARBA" id="ARBA00022737"/>
    </source>
</evidence>
<dbReference type="GO" id="GO:0005634">
    <property type="term" value="C:nucleus"/>
    <property type="evidence" value="ECO:0007669"/>
    <property type="project" value="UniProtKB-ARBA"/>
</dbReference>
<dbReference type="SUPFAM" id="SSF57667">
    <property type="entry name" value="beta-beta-alpha zinc fingers"/>
    <property type="match status" value="1"/>
</dbReference>
<feature type="compositionally biased region" description="Low complexity" evidence="6">
    <location>
        <begin position="149"/>
        <end position="169"/>
    </location>
</feature>
<keyword evidence="4" id="KW-0862">Zinc</keyword>
<feature type="compositionally biased region" description="Acidic residues" evidence="6">
    <location>
        <begin position="217"/>
        <end position="228"/>
    </location>
</feature>
<sequence>MAPPKSQKPVTSKDLTCTICGVELARKGDMPRHMRTHSDNKDSMLHRCPVEGCNFANLQRSNVDTHIRTHTKEKNQQCPDCEFSAVDPGSLTRHRKRKHGYVPKKRKSRKTNAPEANSLSNNAEEDDGDDDTPPATSSRASRRHHPYRAPSVQSSSSASGSVPSSSAPSKQGTRQKSFRVTNLRSAVTKEELQPSFNKWTLPRPPVAPVVPYIDISSDTDDDDDEYDDLPPLLSPSSAFSSPPPSPPLTISSSPSSSITELDETDDEIQQLYMPLDTSKSKLVAPEDFEKEFFWLYGNKERMARAANPKSVYPAVDAVPSTLVPGTTVGDPADVLRFNYQLSLPLDAEMGMGIDWDPQQTEGQSSQLDLSADYTHDTDTGYTGDVSWYSYSDMDIDMNTNPKPDNPIPPNNSILPDNSIPPDKTTPYNPQPEVYQPKPQSTYGYSALLSHFAEADEGIPYATPEEVDQLLGLPSSFRSAHVEYPPPHSCTHTQPWNSGDVLYNNNAQEYGYNDYHLQLPTSEYVELGNQDYGQQFDWASLETWAGIISASS</sequence>
<dbReference type="InterPro" id="IPR036236">
    <property type="entry name" value="Znf_C2H2_sf"/>
</dbReference>
<evidence type="ECO:0000256" key="5">
    <source>
        <dbReference type="PROSITE-ProRule" id="PRU00042"/>
    </source>
</evidence>
<evidence type="ECO:0000259" key="7">
    <source>
        <dbReference type="PROSITE" id="PS50157"/>
    </source>
</evidence>
<dbReference type="PANTHER" id="PTHR19818:SF139">
    <property type="entry name" value="PAIR-RULE PROTEIN ODD-PAIRED"/>
    <property type="match status" value="1"/>
</dbReference>
<dbReference type="Proteomes" id="UP001383192">
    <property type="component" value="Unassembled WGS sequence"/>
</dbReference>
<feature type="compositionally biased region" description="Basic residues" evidence="6">
    <location>
        <begin position="92"/>
        <end position="110"/>
    </location>
</feature>
<evidence type="ECO:0000313" key="9">
    <source>
        <dbReference type="Proteomes" id="UP001383192"/>
    </source>
</evidence>
<dbReference type="AlphaFoldDB" id="A0AAW0EB69"/>
<proteinExistence type="predicted"/>
<comment type="caution">
    <text evidence="8">The sequence shown here is derived from an EMBL/GenBank/DDBJ whole genome shotgun (WGS) entry which is preliminary data.</text>
</comment>
<feature type="compositionally biased region" description="Acidic residues" evidence="6">
    <location>
        <begin position="123"/>
        <end position="132"/>
    </location>
</feature>
<dbReference type="SMART" id="SM00355">
    <property type="entry name" value="ZnF_C2H2"/>
    <property type="match status" value="3"/>
</dbReference>
<dbReference type="InterPro" id="IPR050329">
    <property type="entry name" value="GLI_C2H2-zinc-finger"/>
</dbReference>
<dbReference type="PROSITE" id="PS00028">
    <property type="entry name" value="ZINC_FINGER_C2H2_1"/>
    <property type="match status" value="1"/>
</dbReference>
<dbReference type="InterPro" id="IPR013087">
    <property type="entry name" value="Znf_C2H2_type"/>
</dbReference>
<dbReference type="GO" id="GO:0000981">
    <property type="term" value="F:DNA-binding transcription factor activity, RNA polymerase II-specific"/>
    <property type="evidence" value="ECO:0007669"/>
    <property type="project" value="TreeGrafter"/>
</dbReference>
<evidence type="ECO:0000256" key="3">
    <source>
        <dbReference type="ARBA" id="ARBA00022771"/>
    </source>
</evidence>
<feature type="region of interest" description="Disordered" evidence="6">
    <location>
        <begin position="71"/>
        <end position="186"/>
    </location>
</feature>
<name>A0AAW0EB69_9AGAR</name>
<accession>A0AAW0EB69</accession>
<keyword evidence="3 5" id="KW-0863">Zinc-finger</keyword>
<evidence type="ECO:0000313" key="8">
    <source>
        <dbReference type="EMBL" id="KAK7060881.1"/>
    </source>
</evidence>
<feature type="compositionally biased region" description="Polar residues" evidence="6">
    <location>
        <begin position="170"/>
        <end position="185"/>
    </location>
</feature>
<dbReference type="Gene3D" id="3.30.160.60">
    <property type="entry name" value="Classic Zinc Finger"/>
    <property type="match status" value="2"/>
</dbReference>
<dbReference type="PROSITE" id="PS50157">
    <property type="entry name" value="ZINC_FINGER_C2H2_2"/>
    <property type="match status" value="2"/>
</dbReference>
<gene>
    <name evidence="8" type="ORF">VNI00_000614</name>
</gene>
<feature type="region of interest" description="Disordered" evidence="6">
    <location>
        <begin position="211"/>
        <end position="262"/>
    </location>
</feature>
<organism evidence="8 9">
    <name type="scientific">Paramarasmius palmivorus</name>
    <dbReference type="NCBI Taxonomy" id="297713"/>
    <lineage>
        <taxon>Eukaryota</taxon>
        <taxon>Fungi</taxon>
        <taxon>Dikarya</taxon>
        <taxon>Basidiomycota</taxon>
        <taxon>Agaricomycotina</taxon>
        <taxon>Agaricomycetes</taxon>
        <taxon>Agaricomycetidae</taxon>
        <taxon>Agaricales</taxon>
        <taxon>Marasmiineae</taxon>
        <taxon>Marasmiaceae</taxon>
        <taxon>Paramarasmius</taxon>
    </lineage>
</organism>
<feature type="compositionally biased region" description="Low complexity" evidence="6">
    <location>
        <begin position="248"/>
        <end position="259"/>
    </location>
</feature>
<evidence type="ECO:0000256" key="4">
    <source>
        <dbReference type="ARBA" id="ARBA00022833"/>
    </source>
</evidence>
<feature type="compositionally biased region" description="Low complexity" evidence="6">
    <location>
        <begin position="229"/>
        <end position="240"/>
    </location>
</feature>
<protein>
    <recommendedName>
        <fullName evidence="7">C2H2-type domain-containing protein</fullName>
    </recommendedName>
</protein>
<feature type="compositionally biased region" description="Low complexity" evidence="6">
    <location>
        <begin position="410"/>
        <end position="421"/>
    </location>
</feature>
<dbReference type="GO" id="GO:0008270">
    <property type="term" value="F:zinc ion binding"/>
    <property type="evidence" value="ECO:0007669"/>
    <property type="project" value="UniProtKB-KW"/>
</dbReference>
<feature type="domain" description="C2H2-type" evidence="7">
    <location>
        <begin position="46"/>
        <end position="75"/>
    </location>
</feature>
<dbReference type="GO" id="GO:0045944">
    <property type="term" value="P:positive regulation of transcription by RNA polymerase II"/>
    <property type="evidence" value="ECO:0007669"/>
    <property type="project" value="UniProtKB-ARBA"/>
</dbReference>